<organism evidence="2 3">
    <name type="scientific">Candidatus Taylorbacteria bacterium CG10_big_fil_rev_8_21_14_0_10_41_48</name>
    <dbReference type="NCBI Taxonomy" id="1975024"/>
    <lineage>
        <taxon>Bacteria</taxon>
        <taxon>Candidatus Tayloriibacteriota</taxon>
    </lineage>
</organism>
<dbReference type="Proteomes" id="UP000228700">
    <property type="component" value="Unassembled WGS sequence"/>
</dbReference>
<comment type="caution">
    <text evidence="2">The sequence shown here is derived from an EMBL/GenBank/DDBJ whole genome shotgun (WGS) entry which is preliminary data.</text>
</comment>
<evidence type="ECO:0000313" key="3">
    <source>
        <dbReference type="Proteomes" id="UP000228700"/>
    </source>
</evidence>
<feature type="compositionally biased region" description="Basic residues" evidence="1">
    <location>
        <begin position="122"/>
        <end position="133"/>
    </location>
</feature>
<sequence>MTPWKVTWYFEPRDAATNQRIASLGDDVEECPDTCCIDWQNKPRKANLWRVSEAKAGFICNSKQSRNLSFVLYKQQGEGDIKQVSARRPIDEQKTNKDLFKFKIPRPKRLQPLIKGSSLLRRQQRKTKKISAN</sequence>
<name>A0A2M8LBN5_9BACT</name>
<evidence type="ECO:0000256" key="1">
    <source>
        <dbReference type="SAM" id="MobiDB-lite"/>
    </source>
</evidence>
<proteinExistence type="predicted"/>
<evidence type="ECO:0000313" key="2">
    <source>
        <dbReference type="EMBL" id="PJE74032.1"/>
    </source>
</evidence>
<reference evidence="3" key="1">
    <citation type="submission" date="2017-09" db="EMBL/GenBank/DDBJ databases">
        <title>Depth-based differentiation of microbial function through sediment-hosted aquifers and enrichment of novel symbionts in the deep terrestrial subsurface.</title>
        <authorList>
            <person name="Probst A.J."/>
            <person name="Ladd B."/>
            <person name="Jarett J.K."/>
            <person name="Geller-Mcgrath D.E."/>
            <person name="Sieber C.M.K."/>
            <person name="Emerson J.B."/>
            <person name="Anantharaman K."/>
            <person name="Thomas B.C."/>
            <person name="Malmstrom R."/>
            <person name="Stieglmeier M."/>
            <person name="Klingl A."/>
            <person name="Woyke T."/>
            <person name="Ryan C.M."/>
            <person name="Banfield J.F."/>
        </authorList>
    </citation>
    <scope>NUCLEOTIDE SEQUENCE [LARGE SCALE GENOMIC DNA]</scope>
</reference>
<feature type="region of interest" description="Disordered" evidence="1">
    <location>
        <begin position="113"/>
        <end position="133"/>
    </location>
</feature>
<accession>A0A2M8LBN5</accession>
<protein>
    <submittedName>
        <fullName evidence="2">Uncharacterized protein</fullName>
    </submittedName>
</protein>
<gene>
    <name evidence="2" type="ORF">COV01_02930</name>
</gene>
<dbReference type="EMBL" id="PFEQ01000013">
    <property type="protein sequence ID" value="PJE74032.1"/>
    <property type="molecule type" value="Genomic_DNA"/>
</dbReference>
<dbReference type="AlphaFoldDB" id="A0A2M8LBN5"/>